<keyword evidence="11" id="KW-1185">Reference proteome</keyword>
<keyword evidence="4" id="KW-0997">Cell inner membrane</keyword>
<evidence type="ECO:0000256" key="5">
    <source>
        <dbReference type="ARBA" id="ARBA00022692"/>
    </source>
</evidence>
<accession>A0A5A9ZGN2</accession>
<reference evidence="10 11" key="1">
    <citation type="submission" date="2019-07" db="EMBL/GenBank/DDBJ databases">
        <title>Aquicoccus porphyridii gen. nov., sp. nov., isolated from a small marine red alga, Porphyridium marinum.</title>
        <authorList>
            <person name="Liu L."/>
        </authorList>
    </citation>
    <scope>NUCLEOTIDE SEQUENCE [LARGE SCALE GENOMIC DNA]</scope>
    <source>
        <strain evidence="10 11">L1 8-17</strain>
    </source>
</reference>
<evidence type="ECO:0000256" key="3">
    <source>
        <dbReference type="ARBA" id="ARBA00022475"/>
    </source>
</evidence>
<keyword evidence="2" id="KW-0813">Transport</keyword>
<sequence>MTAARLWILTALVAGLLIASLVFAGVRLWWHMGGHTEVLPMSVARQPATEGTAPQRDLDVITALAPFGQVEPAAQTRQAPENMTKLDLALRGVLVDPDPGQSRAYILAGGKMSVLRVGDEVQAAELVAINTDTITLQTGDRLQVVGFGGILVGQESAEKFDTPAEQAPSDPFARLAAAIVSGPGSIDLREGPPPETTDDYIKLWRDRITRNPQAAMDSVGVELVENGYRIKNDPDIGVTLAGLRPGDVVTRLNGQPVGDLSSDRELYDQVAASGIARLEVERDGQALLLTFPLR</sequence>
<dbReference type="Proteomes" id="UP000325291">
    <property type="component" value="Unassembled WGS sequence"/>
</dbReference>
<dbReference type="Gene3D" id="2.30.30.830">
    <property type="match status" value="1"/>
</dbReference>
<evidence type="ECO:0000256" key="2">
    <source>
        <dbReference type="ARBA" id="ARBA00022448"/>
    </source>
</evidence>
<keyword evidence="6" id="KW-0653">Protein transport</keyword>
<keyword evidence="3" id="KW-1003">Cell membrane</keyword>
<dbReference type="Pfam" id="PF11356">
    <property type="entry name" value="T2SSC"/>
    <property type="match status" value="1"/>
</dbReference>
<keyword evidence="5" id="KW-0812">Transmembrane</keyword>
<evidence type="ECO:0000256" key="7">
    <source>
        <dbReference type="ARBA" id="ARBA00022989"/>
    </source>
</evidence>
<dbReference type="InterPro" id="IPR024961">
    <property type="entry name" value="T2SS_GspC_N"/>
</dbReference>
<evidence type="ECO:0000259" key="9">
    <source>
        <dbReference type="Pfam" id="PF11356"/>
    </source>
</evidence>
<dbReference type="AlphaFoldDB" id="A0A5A9ZGN2"/>
<dbReference type="GO" id="GO:0015031">
    <property type="term" value="P:protein transport"/>
    <property type="evidence" value="ECO:0007669"/>
    <property type="project" value="UniProtKB-KW"/>
</dbReference>
<dbReference type="RefSeq" id="WP_111366044.1">
    <property type="nucleotide sequence ID" value="NZ_VINQ01000005.1"/>
</dbReference>
<keyword evidence="8" id="KW-0472">Membrane</keyword>
<gene>
    <name evidence="10" type="ORF">FLO80_09555</name>
</gene>
<evidence type="ECO:0000256" key="1">
    <source>
        <dbReference type="ARBA" id="ARBA00004533"/>
    </source>
</evidence>
<feature type="domain" description="Type II secretion system protein GspC N-terminal" evidence="9">
    <location>
        <begin position="16"/>
        <end position="139"/>
    </location>
</feature>
<evidence type="ECO:0000256" key="6">
    <source>
        <dbReference type="ARBA" id="ARBA00022927"/>
    </source>
</evidence>
<dbReference type="Gene3D" id="2.30.42.10">
    <property type="match status" value="1"/>
</dbReference>
<evidence type="ECO:0000313" key="10">
    <source>
        <dbReference type="EMBL" id="KAA0916344.1"/>
    </source>
</evidence>
<name>A0A5A9ZGN2_9RHOB</name>
<dbReference type="GO" id="GO:0005886">
    <property type="term" value="C:plasma membrane"/>
    <property type="evidence" value="ECO:0007669"/>
    <property type="project" value="UniProtKB-SubCell"/>
</dbReference>
<dbReference type="InterPro" id="IPR036034">
    <property type="entry name" value="PDZ_sf"/>
</dbReference>
<protein>
    <recommendedName>
        <fullName evidence="9">Type II secretion system protein GspC N-terminal domain-containing protein</fullName>
    </recommendedName>
</protein>
<proteinExistence type="predicted"/>
<keyword evidence="7" id="KW-1133">Transmembrane helix</keyword>
<dbReference type="EMBL" id="VINQ01000005">
    <property type="protein sequence ID" value="KAA0916344.1"/>
    <property type="molecule type" value="Genomic_DNA"/>
</dbReference>
<organism evidence="10 11">
    <name type="scientific">Aquicoccus porphyridii</name>
    <dbReference type="NCBI Taxonomy" id="1852029"/>
    <lineage>
        <taxon>Bacteria</taxon>
        <taxon>Pseudomonadati</taxon>
        <taxon>Pseudomonadota</taxon>
        <taxon>Alphaproteobacteria</taxon>
        <taxon>Rhodobacterales</taxon>
        <taxon>Paracoccaceae</taxon>
        <taxon>Aquicoccus</taxon>
    </lineage>
</organism>
<comment type="caution">
    <text evidence="10">The sequence shown here is derived from an EMBL/GenBank/DDBJ whole genome shotgun (WGS) entry which is preliminary data.</text>
</comment>
<evidence type="ECO:0000256" key="8">
    <source>
        <dbReference type="ARBA" id="ARBA00023136"/>
    </source>
</evidence>
<evidence type="ECO:0000313" key="11">
    <source>
        <dbReference type="Proteomes" id="UP000325291"/>
    </source>
</evidence>
<evidence type="ECO:0000256" key="4">
    <source>
        <dbReference type="ARBA" id="ARBA00022519"/>
    </source>
</evidence>
<comment type="subcellular location">
    <subcellularLocation>
        <location evidence="1">Cell inner membrane</location>
    </subcellularLocation>
</comment>
<dbReference type="SUPFAM" id="SSF50156">
    <property type="entry name" value="PDZ domain-like"/>
    <property type="match status" value="1"/>
</dbReference>